<comment type="similarity">
    <text evidence="1">Belongs to the UPF0538 family.</text>
</comment>
<evidence type="ECO:0000313" key="3">
    <source>
        <dbReference type="Proteomes" id="UP000775547"/>
    </source>
</evidence>
<evidence type="ECO:0000313" key="2">
    <source>
        <dbReference type="EMBL" id="KAG5645853.1"/>
    </source>
</evidence>
<dbReference type="PANTHER" id="PTHR18444">
    <property type="entry name" value="UPF0538 FAMILY MEMBER"/>
    <property type="match status" value="1"/>
</dbReference>
<dbReference type="EMBL" id="JABCKV010000031">
    <property type="protein sequence ID" value="KAG5645853.1"/>
    <property type="molecule type" value="Genomic_DNA"/>
</dbReference>
<evidence type="ECO:0000256" key="1">
    <source>
        <dbReference type="ARBA" id="ARBA00007176"/>
    </source>
</evidence>
<reference evidence="2" key="1">
    <citation type="submission" date="2020-07" db="EMBL/GenBank/DDBJ databases">
        <authorList>
            <person name="Nieuwenhuis M."/>
            <person name="Van De Peppel L.J.J."/>
        </authorList>
    </citation>
    <scope>NUCLEOTIDE SEQUENCE</scope>
    <source>
        <strain evidence="2">AP01</strain>
        <tissue evidence="2">Mycelium</tissue>
    </source>
</reference>
<dbReference type="InterPro" id="IPR018794">
    <property type="entry name" value="UPF0538"/>
</dbReference>
<dbReference type="OrthoDB" id="937at2759"/>
<dbReference type="Pfam" id="PF10209">
    <property type="entry name" value="DUF2340"/>
    <property type="match status" value="2"/>
</dbReference>
<reference evidence="2" key="2">
    <citation type="submission" date="2021-10" db="EMBL/GenBank/DDBJ databases">
        <title>Phylogenomics reveals ancestral predisposition of the termite-cultivated fungus Termitomyces towards a domesticated lifestyle.</title>
        <authorList>
            <person name="Auxier B."/>
            <person name="Grum-Grzhimaylo A."/>
            <person name="Cardenas M.E."/>
            <person name="Lodge J.D."/>
            <person name="Laessoe T."/>
            <person name="Pedersen O."/>
            <person name="Smith M.E."/>
            <person name="Kuyper T.W."/>
            <person name="Franco-Molano E.A."/>
            <person name="Baroni T.J."/>
            <person name="Aanen D.K."/>
        </authorList>
    </citation>
    <scope>NUCLEOTIDE SEQUENCE</scope>
    <source>
        <strain evidence="2">AP01</strain>
        <tissue evidence="2">Mycelium</tissue>
    </source>
</reference>
<organism evidence="2 3">
    <name type="scientific">Asterophora parasitica</name>
    <dbReference type="NCBI Taxonomy" id="117018"/>
    <lineage>
        <taxon>Eukaryota</taxon>
        <taxon>Fungi</taxon>
        <taxon>Dikarya</taxon>
        <taxon>Basidiomycota</taxon>
        <taxon>Agaricomycotina</taxon>
        <taxon>Agaricomycetes</taxon>
        <taxon>Agaricomycetidae</taxon>
        <taxon>Agaricales</taxon>
        <taxon>Tricholomatineae</taxon>
        <taxon>Lyophyllaceae</taxon>
        <taxon>Asterophora</taxon>
    </lineage>
</organism>
<name>A0A9P7KCR8_9AGAR</name>
<proteinExistence type="inferred from homology"/>
<dbReference type="Proteomes" id="UP000775547">
    <property type="component" value="Unassembled WGS sequence"/>
</dbReference>
<protein>
    <recommendedName>
        <fullName evidence="4">Cytoplasmic protein</fullName>
    </recommendedName>
</protein>
<evidence type="ECO:0008006" key="4">
    <source>
        <dbReference type="Google" id="ProtNLM"/>
    </source>
</evidence>
<comment type="caution">
    <text evidence="2">The sequence shown here is derived from an EMBL/GenBank/DDBJ whole genome shotgun (WGS) entry which is preliminary data.</text>
</comment>
<dbReference type="AlphaFoldDB" id="A0A9P7KCR8"/>
<gene>
    <name evidence="2" type="ORF">DXG03_005195</name>
</gene>
<sequence>MSDVLTNIARPKTSATLTVRIIKSFEYRTERSLVLHELNLETTTVGDLKDIARKAVQAQPGWKPYRNVTLGLHAELQSSGASDLSRYAKALHHGPWLQGNKIYKAASCADSRQTTNLIINLDNDHWILDDDQKTLAELQFENETEVSFFNRELYEQFKQNPTTSWD</sequence>
<keyword evidence="3" id="KW-1185">Reference proteome</keyword>
<accession>A0A9P7KCR8</accession>
<dbReference type="PANTHER" id="PTHR18444:SF9">
    <property type="entry name" value="UPF0538 PROTEIN C2ORF76"/>
    <property type="match status" value="1"/>
</dbReference>